<name>A0AC34RRS8_9BILA</name>
<evidence type="ECO:0000313" key="1">
    <source>
        <dbReference type="Proteomes" id="UP000887576"/>
    </source>
</evidence>
<dbReference type="WBParaSite" id="JU765_v2.g9342.t1">
    <property type="protein sequence ID" value="JU765_v2.g9342.t1"/>
    <property type="gene ID" value="JU765_v2.g9342"/>
</dbReference>
<evidence type="ECO:0000313" key="2">
    <source>
        <dbReference type="WBParaSite" id="JU765_v2.g9342.t1"/>
    </source>
</evidence>
<sequence length="169" mass="19624">MFLEFGKEYLFETNQNNEEKVICRAWLTGIGEKPDEFIFWEQNDASYLYTIRENNAIYRSDLDGSSEIRFKAFYYKGTGFETFKSFNYADERREYSCVDHECHEIDSDFKDQINSINTSGGCVALFEDENCKGRRVIFKPGCDHGECCESHANFSSCNFTNDTVSYACC</sequence>
<protein>
    <submittedName>
        <fullName evidence="2">Uncharacterized protein</fullName>
    </submittedName>
</protein>
<dbReference type="Proteomes" id="UP000887576">
    <property type="component" value="Unplaced"/>
</dbReference>
<organism evidence="1 2">
    <name type="scientific">Panagrolaimus sp. JU765</name>
    <dbReference type="NCBI Taxonomy" id="591449"/>
    <lineage>
        <taxon>Eukaryota</taxon>
        <taxon>Metazoa</taxon>
        <taxon>Ecdysozoa</taxon>
        <taxon>Nematoda</taxon>
        <taxon>Chromadorea</taxon>
        <taxon>Rhabditida</taxon>
        <taxon>Tylenchina</taxon>
        <taxon>Panagrolaimomorpha</taxon>
        <taxon>Panagrolaimoidea</taxon>
        <taxon>Panagrolaimidae</taxon>
        <taxon>Panagrolaimus</taxon>
    </lineage>
</organism>
<accession>A0AC34RRS8</accession>
<proteinExistence type="predicted"/>
<reference evidence="2" key="1">
    <citation type="submission" date="2022-11" db="UniProtKB">
        <authorList>
            <consortium name="WormBaseParasite"/>
        </authorList>
    </citation>
    <scope>IDENTIFICATION</scope>
</reference>